<organism evidence="3 4">
    <name type="scientific">Sphingobium vermicomposti</name>
    <dbReference type="NCBI Taxonomy" id="529005"/>
    <lineage>
        <taxon>Bacteria</taxon>
        <taxon>Pseudomonadati</taxon>
        <taxon>Pseudomonadota</taxon>
        <taxon>Alphaproteobacteria</taxon>
        <taxon>Sphingomonadales</taxon>
        <taxon>Sphingomonadaceae</taxon>
        <taxon>Sphingobium</taxon>
    </lineage>
</organism>
<dbReference type="GO" id="GO:0032787">
    <property type="term" value="P:monocarboxylic acid metabolic process"/>
    <property type="evidence" value="ECO:0007669"/>
    <property type="project" value="UniProtKB-ARBA"/>
</dbReference>
<dbReference type="AlphaFoldDB" id="A0A846M3J9"/>
<dbReference type="SUPFAM" id="SSF51735">
    <property type="entry name" value="NAD(P)-binding Rossmann-fold domains"/>
    <property type="match status" value="1"/>
</dbReference>
<dbReference type="CDD" id="cd05233">
    <property type="entry name" value="SDR_c"/>
    <property type="match status" value="1"/>
</dbReference>
<dbReference type="EC" id="1.1.1.76" evidence="3"/>
<dbReference type="Gene3D" id="3.40.50.720">
    <property type="entry name" value="NAD(P)-binding Rossmann-like Domain"/>
    <property type="match status" value="1"/>
</dbReference>
<dbReference type="GO" id="GO:0052588">
    <property type="term" value="F:diacetyl reductase ((S)-acetoin forming) (NAD+) activity"/>
    <property type="evidence" value="ECO:0007669"/>
    <property type="project" value="UniProtKB-EC"/>
</dbReference>
<evidence type="ECO:0000313" key="3">
    <source>
        <dbReference type="EMBL" id="NIJ15668.1"/>
    </source>
</evidence>
<dbReference type="InterPro" id="IPR036291">
    <property type="entry name" value="NAD(P)-bd_dom_sf"/>
</dbReference>
<name>A0A846M3J9_9SPHN</name>
<dbReference type="EC" id="1.1.1.304" evidence="3"/>
<dbReference type="Proteomes" id="UP000576821">
    <property type="component" value="Unassembled WGS sequence"/>
</dbReference>
<dbReference type="InterPro" id="IPR050259">
    <property type="entry name" value="SDR"/>
</dbReference>
<evidence type="ECO:0000256" key="2">
    <source>
        <dbReference type="ARBA" id="ARBA00051383"/>
    </source>
</evidence>
<dbReference type="InterPro" id="IPR002347">
    <property type="entry name" value="SDR_fam"/>
</dbReference>
<reference evidence="3 4" key="1">
    <citation type="submission" date="2020-03" db="EMBL/GenBank/DDBJ databases">
        <title>Genomic Encyclopedia of Type Strains, Phase IV (KMG-IV): sequencing the most valuable type-strain genomes for metagenomic binning, comparative biology and taxonomic classification.</title>
        <authorList>
            <person name="Goeker M."/>
        </authorList>
    </citation>
    <scope>NUCLEOTIDE SEQUENCE [LARGE SCALE GENOMIC DNA]</scope>
    <source>
        <strain evidence="3 4">DSM 21299</strain>
    </source>
</reference>
<keyword evidence="3" id="KW-0560">Oxidoreductase</keyword>
<gene>
    <name evidence="3" type="ORF">FHS54_000617</name>
</gene>
<proteinExistence type="inferred from homology"/>
<dbReference type="GO" id="GO:0047512">
    <property type="term" value="F:(S,S)-butanediol dehydrogenase activity"/>
    <property type="evidence" value="ECO:0007669"/>
    <property type="project" value="UniProtKB-EC"/>
</dbReference>
<dbReference type="PRINTS" id="PR00080">
    <property type="entry name" value="SDRFAMILY"/>
</dbReference>
<dbReference type="PRINTS" id="PR00081">
    <property type="entry name" value="GDHRDH"/>
</dbReference>
<dbReference type="PANTHER" id="PTHR42879:SF2">
    <property type="entry name" value="3-OXOACYL-[ACYL-CARRIER-PROTEIN] REDUCTASE FABG"/>
    <property type="match status" value="1"/>
</dbReference>
<dbReference type="PROSITE" id="PS00061">
    <property type="entry name" value="ADH_SHORT"/>
    <property type="match status" value="1"/>
</dbReference>
<comment type="similarity">
    <text evidence="1">Belongs to the short-chain dehydrogenases/reductases (SDR) family.</text>
</comment>
<protein>
    <submittedName>
        <fullName evidence="3">Meso-butanediol dehydrogenase/(S,S)-butanediol dehydrogenase/diacetyl reductase</fullName>
        <ecNumber evidence="3">1.1.1.-</ecNumber>
        <ecNumber evidence="3">1.1.1.304</ecNumber>
        <ecNumber evidence="3">1.1.1.76</ecNumber>
    </submittedName>
</protein>
<dbReference type="EMBL" id="JAASQR010000001">
    <property type="protein sequence ID" value="NIJ15668.1"/>
    <property type="molecule type" value="Genomic_DNA"/>
</dbReference>
<dbReference type="NCBIfam" id="NF005559">
    <property type="entry name" value="PRK07231.1"/>
    <property type="match status" value="1"/>
</dbReference>
<comment type="caution">
    <text evidence="3">The sequence shown here is derived from an EMBL/GenBank/DDBJ whole genome shotgun (WGS) entry which is preliminary data.</text>
</comment>
<sequence length="253" mass="26185">MKRFEGKSALVTGAASGIGKATAERLASEGADIVVADINLDGATAVSKAIAAAHGVRAYPVRFDAADPTDCESLVAQAVEKLGKLDILVNNAGVMEWSRADEYPVDRWERVIKINLNAVFFVSKYAIPHLLTTKGNIVNMSSASSLAGVPFAAAYCAAKAGVNGLTRSMAVEYADQGLRVNAICPGGVDTPLTTSVTPMPEWLDFNKIARLAPKTGKVSAPEEIAGAVAYLASTDACNVTGITLSVDGGQVAG</sequence>
<dbReference type="EC" id="1.1.1.-" evidence="3"/>
<dbReference type="PANTHER" id="PTHR42879">
    <property type="entry name" value="3-OXOACYL-(ACYL-CARRIER-PROTEIN) REDUCTASE"/>
    <property type="match status" value="1"/>
</dbReference>
<accession>A0A846M3J9</accession>
<dbReference type="FunFam" id="3.40.50.720:FF:000084">
    <property type="entry name" value="Short-chain dehydrogenase reductase"/>
    <property type="match status" value="1"/>
</dbReference>
<comment type="catalytic activity">
    <reaction evidence="2">
        <text>2,5-dichlorocyclohexa-2,5-dien-1,4-diol + NAD(+) = 2,5-dichlorohydroquinone + NADH + H(+)</text>
        <dbReference type="Rhea" id="RHEA:15741"/>
        <dbReference type="ChEBI" id="CHEBI:15378"/>
        <dbReference type="ChEBI" id="CHEBI:27545"/>
        <dbReference type="ChEBI" id="CHEBI:28975"/>
        <dbReference type="ChEBI" id="CHEBI:57540"/>
        <dbReference type="ChEBI" id="CHEBI:57945"/>
    </reaction>
</comment>
<dbReference type="RefSeq" id="WP_167302305.1">
    <property type="nucleotide sequence ID" value="NZ_JAASQR010000001.1"/>
</dbReference>
<evidence type="ECO:0000256" key="1">
    <source>
        <dbReference type="ARBA" id="ARBA00006484"/>
    </source>
</evidence>
<keyword evidence="4" id="KW-1185">Reference proteome</keyword>
<dbReference type="Pfam" id="PF13561">
    <property type="entry name" value="adh_short_C2"/>
    <property type="match status" value="1"/>
</dbReference>
<evidence type="ECO:0000313" key="4">
    <source>
        <dbReference type="Proteomes" id="UP000576821"/>
    </source>
</evidence>
<dbReference type="InterPro" id="IPR020904">
    <property type="entry name" value="Sc_DH/Rdtase_CS"/>
</dbReference>